<dbReference type="EMBL" id="CP110226">
    <property type="protein sequence ID" value="UZD23203.1"/>
    <property type="molecule type" value="Genomic_DNA"/>
</dbReference>
<organism evidence="1 2">
    <name type="scientific">Algoriphagus halophytocola</name>
    <dbReference type="NCBI Taxonomy" id="2991499"/>
    <lineage>
        <taxon>Bacteria</taxon>
        <taxon>Pseudomonadati</taxon>
        <taxon>Bacteroidota</taxon>
        <taxon>Cytophagia</taxon>
        <taxon>Cytophagales</taxon>
        <taxon>Cyclobacteriaceae</taxon>
        <taxon>Algoriphagus</taxon>
    </lineage>
</organism>
<accession>A0ABY6MJ66</accession>
<evidence type="ECO:0000313" key="2">
    <source>
        <dbReference type="Proteomes" id="UP001163156"/>
    </source>
</evidence>
<name>A0ABY6MJ66_9BACT</name>
<dbReference type="RefSeq" id="WP_264809742.1">
    <property type="nucleotide sequence ID" value="NZ_CP110226.1"/>
</dbReference>
<sequence length="175" mass="20418">MEEEIQSLLNKMCNPEEKEAYFFADKLGSKLDDSNKDLVIRLVGDDNWEHAYLACRALSKSPYNEESLDAIFAAIHDKKNKAHQGAFVQILEEFDLSERFVDIFKVYLFGNYKSSTLAEVYLDSVEFELTPRTLRKAEKHWKHYLHNPEDEGTVQVKKDYATALLEEIRELFSEE</sequence>
<keyword evidence="2" id="KW-1185">Reference proteome</keyword>
<proteinExistence type="predicted"/>
<evidence type="ECO:0000313" key="1">
    <source>
        <dbReference type="EMBL" id="UZD23203.1"/>
    </source>
</evidence>
<gene>
    <name evidence="1" type="ORF">OM944_01665</name>
</gene>
<reference evidence="1" key="1">
    <citation type="submission" date="2022-10" db="EMBL/GenBank/DDBJ databases">
        <title>Algoriphagus sp. a novel bacteria isolate from halophytes salicornia europaea.</title>
        <authorList>
            <person name="Peng Y."/>
            <person name="Jiang L."/>
            <person name="Lee J."/>
        </authorList>
    </citation>
    <scope>NUCLEOTIDE SEQUENCE</scope>
    <source>
        <strain evidence="1">TR-M5</strain>
    </source>
</reference>
<protein>
    <submittedName>
        <fullName evidence="1">HEAT repeat domain-containing protein</fullName>
    </submittedName>
</protein>
<dbReference type="Proteomes" id="UP001163156">
    <property type="component" value="Chromosome"/>
</dbReference>